<protein>
    <submittedName>
        <fullName evidence="1">Uncharacterized protein</fullName>
    </submittedName>
</protein>
<evidence type="ECO:0000313" key="1">
    <source>
        <dbReference type="EMBL" id="KAJ2959419.1"/>
    </source>
</evidence>
<accession>A0ACC1MCG6</accession>
<name>A0ACC1MCG6_9HYPO</name>
<dbReference type="EMBL" id="JANJQO010003483">
    <property type="protein sequence ID" value="KAJ2959419.1"/>
    <property type="molecule type" value="Genomic_DNA"/>
</dbReference>
<evidence type="ECO:0000313" key="2">
    <source>
        <dbReference type="Proteomes" id="UP001143910"/>
    </source>
</evidence>
<sequence>MLSNRPGIAALAAIACYVSPAAALDNGLAITPQMGWNTWSSFGCNLDSSVILDTAEKIVKYGFRDVGYEYIILDDCWSAGRNSSGYLQPNMTKFPDGISGLASKIHDLGMKIGIYSSAGTLTCARFEGSLGHEEKDAQVWAEWGVDYVKYDNCFNNGQEGTQQLSYDRYNAMSQALNKTGRPMLYSMCNWGVDGPWLFAPTIANSWRITGDLIDTFDRDDPQCPCVEKEGLDCKVPGFYCSLMNVVNKVVYYPSKAFPGAWNDMDLLQVGNGAMTDEEYKTHFSLWAALKSPMIMTKRPGQT</sequence>
<proteinExistence type="predicted"/>
<dbReference type="Proteomes" id="UP001143910">
    <property type="component" value="Unassembled WGS sequence"/>
</dbReference>
<keyword evidence="2" id="KW-1185">Reference proteome</keyword>
<organism evidence="1 2">
    <name type="scientific">Zarea fungicola</name>
    <dbReference type="NCBI Taxonomy" id="93591"/>
    <lineage>
        <taxon>Eukaryota</taxon>
        <taxon>Fungi</taxon>
        <taxon>Dikarya</taxon>
        <taxon>Ascomycota</taxon>
        <taxon>Pezizomycotina</taxon>
        <taxon>Sordariomycetes</taxon>
        <taxon>Hypocreomycetidae</taxon>
        <taxon>Hypocreales</taxon>
        <taxon>Cordycipitaceae</taxon>
        <taxon>Zarea</taxon>
    </lineage>
</organism>
<reference evidence="1" key="1">
    <citation type="submission" date="2022-08" db="EMBL/GenBank/DDBJ databases">
        <title>Genome Sequence of Lecanicillium fungicola.</title>
        <authorList>
            <person name="Buettner E."/>
        </authorList>
    </citation>
    <scope>NUCLEOTIDE SEQUENCE</scope>
    <source>
        <strain evidence="1">Babe33</strain>
    </source>
</reference>
<gene>
    <name evidence="1" type="ORF">NQ176_g11120</name>
</gene>
<comment type="caution">
    <text evidence="1">The sequence shown here is derived from an EMBL/GenBank/DDBJ whole genome shotgun (WGS) entry which is preliminary data.</text>
</comment>